<evidence type="ECO:0000259" key="9">
    <source>
        <dbReference type="PROSITE" id="PS51154"/>
    </source>
</evidence>
<keyword evidence="6" id="KW-0175">Coiled coil</keyword>
<evidence type="ECO:0000256" key="7">
    <source>
        <dbReference type="SAM" id="MobiDB-lite"/>
    </source>
</evidence>
<dbReference type="PANTHER" id="PTHR14453:SF106">
    <property type="entry name" value="POLY [ADP-RIBOSE] POLYMERASE"/>
    <property type="match status" value="1"/>
</dbReference>
<dbReference type="InterPro" id="IPR052056">
    <property type="entry name" value="Mono-ARTD/PARP"/>
</dbReference>
<evidence type="ECO:0000256" key="4">
    <source>
        <dbReference type="ARBA" id="ARBA00023027"/>
    </source>
</evidence>
<evidence type="ECO:0000259" key="8">
    <source>
        <dbReference type="PROSITE" id="PS50918"/>
    </source>
</evidence>
<dbReference type="Pfam" id="PF23245">
    <property type="entry name" value="RRM_PARP14_2"/>
    <property type="match status" value="1"/>
</dbReference>
<dbReference type="Pfam" id="PF23222">
    <property type="entry name" value="RRM_PARP14_1"/>
    <property type="match status" value="1"/>
</dbReference>
<comment type="caution">
    <text evidence="10">The sequence shown here is derived from an EMBL/GenBank/DDBJ whole genome shotgun (WGS) entry which is preliminary data.</text>
</comment>
<dbReference type="Gene3D" id="3.30.70.330">
    <property type="match status" value="2"/>
</dbReference>
<feature type="domain" description="Macro" evidence="9">
    <location>
        <begin position="637"/>
        <end position="851"/>
    </location>
</feature>
<dbReference type="GO" id="GO:0070212">
    <property type="term" value="P:protein poly-ADP-ribosylation"/>
    <property type="evidence" value="ECO:0007669"/>
    <property type="project" value="TreeGrafter"/>
</dbReference>
<dbReference type="InterPro" id="IPR057046">
    <property type="entry name" value="PARP14_KH_4"/>
</dbReference>
<evidence type="ECO:0000256" key="6">
    <source>
        <dbReference type="SAM" id="Coils"/>
    </source>
</evidence>
<keyword evidence="5" id="KW-0539">Nucleus</keyword>
<dbReference type="InterPro" id="IPR037197">
    <property type="entry name" value="WWE_dom_sf"/>
</dbReference>
<dbReference type="SUPFAM" id="SSF117839">
    <property type="entry name" value="WWE domain"/>
    <property type="match status" value="1"/>
</dbReference>
<evidence type="ECO:0000256" key="5">
    <source>
        <dbReference type="ARBA" id="ARBA00023242"/>
    </source>
</evidence>
<feature type="coiled-coil region" evidence="6">
    <location>
        <begin position="585"/>
        <end position="612"/>
    </location>
</feature>
<reference evidence="10" key="1">
    <citation type="submission" date="2021-01" db="EMBL/GenBank/DDBJ databases">
        <title>A chromosome-scale assembly of European eel, Anguilla anguilla.</title>
        <authorList>
            <person name="Henkel C."/>
            <person name="Jong-Raadsen S.A."/>
            <person name="Dufour S."/>
            <person name="Weltzien F.-A."/>
            <person name="Palstra A.P."/>
            <person name="Pelster B."/>
            <person name="Spaink H.P."/>
            <person name="Van Den Thillart G.E."/>
            <person name="Jansen H."/>
            <person name="Zahm M."/>
            <person name="Klopp C."/>
            <person name="Cedric C."/>
            <person name="Louis A."/>
            <person name="Berthelot C."/>
            <person name="Parey E."/>
            <person name="Roest Crollius H."/>
            <person name="Montfort J."/>
            <person name="Robinson-Rechavi M."/>
            <person name="Bucao C."/>
            <person name="Bouchez O."/>
            <person name="Gislard M."/>
            <person name="Lluch J."/>
            <person name="Milhes M."/>
            <person name="Lampietro C."/>
            <person name="Lopez Roques C."/>
            <person name="Donnadieu C."/>
            <person name="Braasch I."/>
            <person name="Desvignes T."/>
            <person name="Postlethwait J."/>
            <person name="Bobe J."/>
            <person name="Guiguen Y."/>
            <person name="Dirks R."/>
        </authorList>
    </citation>
    <scope>NUCLEOTIDE SEQUENCE</scope>
    <source>
        <strain evidence="10">Tag_6206</strain>
        <tissue evidence="10">Liver</tissue>
    </source>
</reference>
<dbReference type="SUPFAM" id="SSF52949">
    <property type="entry name" value="Macro domain-like"/>
    <property type="match status" value="3"/>
</dbReference>
<dbReference type="InterPro" id="IPR043472">
    <property type="entry name" value="Macro_dom-like"/>
</dbReference>
<evidence type="ECO:0008006" key="12">
    <source>
        <dbReference type="Google" id="ProtNLM"/>
    </source>
</evidence>
<feature type="domain" description="Macro" evidence="9">
    <location>
        <begin position="867"/>
        <end position="1054"/>
    </location>
</feature>
<dbReference type="Gene3D" id="3.40.220.10">
    <property type="entry name" value="Leucine Aminopeptidase, subunit E, domain 1"/>
    <property type="match status" value="3"/>
</dbReference>
<evidence type="ECO:0000256" key="3">
    <source>
        <dbReference type="ARBA" id="ARBA00022679"/>
    </source>
</evidence>
<dbReference type="Pfam" id="PF23249">
    <property type="entry name" value="KH_PARP14_3"/>
    <property type="match status" value="1"/>
</dbReference>
<dbReference type="GO" id="GO:1990404">
    <property type="term" value="F:NAD+-protein mono-ADP-ribosyltransferase activity"/>
    <property type="evidence" value="ECO:0007669"/>
    <property type="project" value="TreeGrafter"/>
</dbReference>
<feature type="domain" description="Macro" evidence="9">
    <location>
        <begin position="1090"/>
        <end position="1264"/>
    </location>
</feature>
<dbReference type="InterPro" id="IPR002589">
    <property type="entry name" value="Macro_dom"/>
</dbReference>
<dbReference type="SUPFAM" id="SSF54928">
    <property type="entry name" value="RNA-binding domain, RBD"/>
    <property type="match status" value="1"/>
</dbReference>
<dbReference type="EMBL" id="JAFIRN010000008">
    <property type="protein sequence ID" value="KAG5844860.1"/>
    <property type="molecule type" value="Genomic_DNA"/>
</dbReference>
<dbReference type="InterPro" id="IPR012677">
    <property type="entry name" value="Nucleotide-bd_a/b_plait_sf"/>
</dbReference>
<dbReference type="InterPro" id="IPR057044">
    <property type="entry name" value="PARP14_KH_1"/>
</dbReference>
<feature type="coiled-coil region" evidence="6">
    <location>
        <begin position="1417"/>
        <end position="1448"/>
    </location>
</feature>
<dbReference type="GO" id="GO:0003714">
    <property type="term" value="F:transcription corepressor activity"/>
    <property type="evidence" value="ECO:0007669"/>
    <property type="project" value="TreeGrafter"/>
</dbReference>
<sequence>MEDYQYPVTVTGEWGSNPPKVIKNKLQIYFQSKKKSGGGDCHVEFTGRCATVRFKSEDARERVLAKEDHELAVSDETKLRLSLCAEYPQEAVPGAGVDDSKTAESGVLEDIQTDSVEHGQAIAVLLENVPEKLTRELLGLTVENICSVSERDYSLEVIRDVSAAVVTFIHPAAAERFRSRCGGHSRLQQYQLRCRVLEPSCSVWVEDLPLQAEPEVLELYFEKDHVADIRLIPDQQAAVVTFQDPKAAEAVLQRTHRICRVPVRVYPYEPDLRTPLYGPDRPEWQLPEPVTESLHPALGNFLLLEDQQTAISASMRTLFCQVELSSAHAKLRPLPGLLKQPGLTANRMEAWRGDAARAFRDALARYRCIECPVSAGVWKEAESEIRQAVGKRAILLPNLPSGAVAIAGLAEEVERIQGSVERIVQQAAARLERERDGMSEEIVLSPGMHHLLQQAGLGPAAQRYPGLGVSYSSEAGRLVLRGLPAEVLALKSWVLERRLEMRQRPVELQPELLAFLSEAGCEELSHQLFSAGGASAPCASVELEDEAVLLTPEWAELRTRLAGVRDSAGRSRLCIQPGRQGGVSVAGFRREVKEATERLAEFLREHSRTEEAVPLRSIATLVFLRDHKASAWRRQAEAEGLDSALFTDQLTVVKPGARKYFLEEKLSSVLMKEKDCLVVLQDEGKQEEGRGGGGGGTCGTTAGWRGRCWRPPGRRCRTPATRSVCPRPRPTAPGDAAITAAGRLPCRHVVHAVGPRYSSSDPARSVELLDRAVRRSLALAERHGCVSIALPAVSSGIFGFPLERCADTIARAVREHCQERRPASSSLAKIHLLNNDDRTVRAMAQAVRTMFMPTCPSPGSPSLNKKSPGPENGTRACERVLYLRGNIEDAATDVIVNTISADLDLSMGAVSKALLQAAGPELQGAVRRQGGGGGVAEYGAVLHTDGFRLSSDIFHTVCPPWDSGLGKAQEMLIRMVKVCLMDAEKQRAKSLAFPAIGTGNLGFPKPLVAKIMLSEVQAFSHKRAPRHLRKVVFMVHPSDAQSVECFVREFRGQAPGHRGPSRPPSSQSQQEKFHAGQSQRAFFGLVSSPTLGVHSMKIGHLTLEVLSGEITRQATDIIVNSSNDTFSLKTGVSKAILDAAGPDVEDECAQLGSQPHNGLIVTRSGNLRCENIIHTVVQSDPANIRGVVLQVLQVCEQMKASSVAFPAFGTGQGGVSPPLVAEAMISAVADFVKKKTGRHLKSVKIVIFQPEMVSDFHKSMKKREGGDLPVEKNIITKAIEKVSSFLMPGGGESRNEEERFVLKREGFASEREGFASEREGFASEREGFALEVEEFSPAVFELCGESSGAVWETCDELKRLLMKEQTEQILRDPGVALLTPRHRHALQELQRRLTVRIQLESQSGLPCVRLEGLTHDVRTAESCVRRMIREAEEAEEAESRRREAVRLQERVEWQYEDRGTFRPFNLHTNLTLERAFENQQVLLRIYINDIEHEADLVLKKACAWGKEVALRRRELRDDFHGPRP</sequence>
<dbReference type="GO" id="GO:0010629">
    <property type="term" value="P:negative regulation of gene expression"/>
    <property type="evidence" value="ECO:0007669"/>
    <property type="project" value="TreeGrafter"/>
</dbReference>
<dbReference type="GO" id="GO:0003950">
    <property type="term" value="F:NAD+ poly-ADP-ribosyltransferase activity"/>
    <property type="evidence" value="ECO:0007669"/>
    <property type="project" value="TreeGrafter"/>
</dbReference>
<dbReference type="CDD" id="cd02903">
    <property type="entry name" value="Macro_BAL-like"/>
    <property type="match status" value="1"/>
</dbReference>
<dbReference type="Pfam" id="PF23248">
    <property type="entry name" value="KH_PARP14_2"/>
    <property type="match status" value="1"/>
</dbReference>
<feature type="region of interest" description="Disordered" evidence="7">
    <location>
        <begin position="1052"/>
        <end position="1073"/>
    </location>
</feature>
<dbReference type="InterPro" id="IPR004170">
    <property type="entry name" value="WWE_dom"/>
</dbReference>
<evidence type="ECO:0000256" key="1">
    <source>
        <dbReference type="ARBA" id="ARBA00004123"/>
    </source>
</evidence>
<dbReference type="Gene3D" id="3.30.720.50">
    <property type="match status" value="1"/>
</dbReference>
<comment type="subcellular location">
    <subcellularLocation>
        <location evidence="1">Nucleus</location>
    </subcellularLocation>
</comment>
<gene>
    <name evidence="10" type="ORF">ANANG_G00167540</name>
</gene>
<keyword evidence="2" id="KW-0328">Glycosyltransferase</keyword>
<dbReference type="GO" id="GO:0044389">
    <property type="term" value="F:ubiquitin-like protein ligase binding"/>
    <property type="evidence" value="ECO:0007669"/>
    <property type="project" value="TreeGrafter"/>
</dbReference>
<dbReference type="Proteomes" id="UP001044222">
    <property type="component" value="Chromosome 8"/>
</dbReference>
<dbReference type="InterPro" id="IPR057050">
    <property type="entry name" value="RRM_PARP14_2"/>
</dbReference>
<dbReference type="GO" id="GO:0005737">
    <property type="term" value="C:cytoplasm"/>
    <property type="evidence" value="ECO:0007669"/>
    <property type="project" value="TreeGrafter"/>
</dbReference>
<dbReference type="Pfam" id="PF01661">
    <property type="entry name" value="Macro"/>
    <property type="match status" value="3"/>
</dbReference>
<dbReference type="Pfam" id="PF23251">
    <property type="entry name" value="KH_PARP14_4"/>
    <property type="match status" value="1"/>
</dbReference>
<dbReference type="GO" id="GO:0005634">
    <property type="term" value="C:nucleus"/>
    <property type="evidence" value="ECO:0007669"/>
    <property type="project" value="UniProtKB-SubCell"/>
</dbReference>
<evidence type="ECO:0000313" key="10">
    <source>
        <dbReference type="EMBL" id="KAG5844860.1"/>
    </source>
</evidence>
<dbReference type="InterPro" id="IPR057045">
    <property type="entry name" value="PARP14_KH_3"/>
</dbReference>
<dbReference type="GO" id="GO:0060335">
    <property type="term" value="P:positive regulation of type II interferon-mediated signaling pathway"/>
    <property type="evidence" value="ECO:0007669"/>
    <property type="project" value="TreeGrafter"/>
</dbReference>
<organism evidence="10 11">
    <name type="scientific">Anguilla anguilla</name>
    <name type="common">European freshwater eel</name>
    <name type="synonym">Muraena anguilla</name>
    <dbReference type="NCBI Taxonomy" id="7936"/>
    <lineage>
        <taxon>Eukaryota</taxon>
        <taxon>Metazoa</taxon>
        <taxon>Chordata</taxon>
        <taxon>Craniata</taxon>
        <taxon>Vertebrata</taxon>
        <taxon>Euteleostomi</taxon>
        <taxon>Actinopterygii</taxon>
        <taxon>Neopterygii</taxon>
        <taxon>Teleostei</taxon>
        <taxon>Anguilliformes</taxon>
        <taxon>Anguillidae</taxon>
        <taxon>Anguilla</taxon>
    </lineage>
</organism>
<dbReference type="InterPro" id="IPR057043">
    <property type="entry name" value="PARP14_KH_2"/>
</dbReference>
<dbReference type="Pfam" id="PF23084">
    <property type="entry name" value="KH_PARP14_1"/>
    <property type="match status" value="1"/>
</dbReference>
<keyword evidence="11" id="KW-1185">Reference proteome</keyword>
<dbReference type="Pfam" id="PF23085">
    <property type="entry name" value="RRM_PARP14_3"/>
    <property type="match status" value="1"/>
</dbReference>
<dbReference type="Pfam" id="PF23254">
    <property type="entry name" value="KH_PARP14_8"/>
    <property type="match status" value="1"/>
</dbReference>
<dbReference type="InterPro" id="IPR057049">
    <property type="entry name" value="PARP14_KH_8"/>
</dbReference>
<feature type="domain" description="WWE" evidence="8">
    <location>
        <begin position="1439"/>
        <end position="1517"/>
    </location>
</feature>
<dbReference type="PANTHER" id="PTHR14453">
    <property type="entry name" value="PARP/ZINC FINGER CCCH TYPE DOMAIN CONTAINING PROTEIN"/>
    <property type="match status" value="1"/>
</dbReference>
<proteinExistence type="predicted"/>
<dbReference type="PROSITE" id="PS50918">
    <property type="entry name" value="WWE"/>
    <property type="match status" value="1"/>
</dbReference>
<keyword evidence="3" id="KW-0808">Transferase</keyword>
<dbReference type="SMART" id="SM00506">
    <property type="entry name" value="A1pp"/>
    <property type="match status" value="3"/>
</dbReference>
<protein>
    <recommendedName>
        <fullName evidence="12">Poly [ADP-ribose] polymerase</fullName>
    </recommendedName>
</protein>
<dbReference type="PROSITE" id="PS51154">
    <property type="entry name" value="MACRO"/>
    <property type="match status" value="3"/>
</dbReference>
<dbReference type="InterPro" id="IPR035979">
    <property type="entry name" value="RBD_domain_sf"/>
</dbReference>
<evidence type="ECO:0000313" key="11">
    <source>
        <dbReference type="Proteomes" id="UP001044222"/>
    </source>
</evidence>
<name>A0A9D3RVR0_ANGAN</name>
<keyword evidence="4" id="KW-0520">NAD</keyword>
<accession>A0A9D3RVR0</accession>
<dbReference type="InterPro" id="IPR057051">
    <property type="entry name" value="PARP14_RPM_1"/>
</dbReference>
<evidence type="ECO:0000256" key="2">
    <source>
        <dbReference type="ARBA" id="ARBA00022676"/>
    </source>
</evidence>
<dbReference type="GO" id="GO:0003676">
    <property type="term" value="F:nucleic acid binding"/>
    <property type="evidence" value="ECO:0007669"/>
    <property type="project" value="InterPro"/>
</dbReference>